<dbReference type="EMBL" id="JAAAHW010004849">
    <property type="protein sequence ID" value="KAF9971177.1"/>
    <property type="molecule type" value="Genomic_DNA"/>
</dbReference>
<dbReference type="AlphaFoldDB" id="A0A9P6JFW3"/>
<dbReference type="InterPro" id="IPR026258">
    <property type="entry name" value="SRP68"/>
</dbReference>
<dbReference type="PANTHER" id="PTHR12860">
    <property type="entry name" value="SIGNAL RECOGNITION PARTICLE 68 KDA PROTEIN"/>
    <property type="match status" value="1"/>
</dbReference>
<keyword evidence="2" id="KW-1185">Reference proteome</keyword>
<dbReference type="Proteomes" id="UP000749646">
    <property type="component" value="Unassembled WGS sequence"/>
</dbReference>
<dbReference type="PANTHER" id="PTHR12860:SF0">
    <property type="entry name" value="SIGNAL RECOGNITION PARTICLE SUBUNIT SRP68"/>
    <property type="match status" value="1"/>
</dbReference>
<dbReference type="GO" id="GO:0005786">
    <property type="term" value="C:signal recognition particle, endoplasmic reticulum targeting"/>
    <property type="evidence" value="ECO:0007669"/>
    <property type="project" value="InterPro"/>
</dbReference>
<comment type="caution">
    <text evidence="1">The sequence shown here is derived from an EMBL/GenBank/DDBJ whole genome shotgun (WGS) entry which is preliminary data.</text>
</comment>
<dbReference type="Pfam" id="PF16969">
    <property type="entry name" value="SRP68"/>
    <property type="match status" value="1"/>
</dbReference>
<protein>
    <submittedName>
        <fullName evidence="1">Signal recognition particle subunit srp68</fullName>
    </submittedName>
</protein>
<proteinExistence type="predicted"/>
<sequence>IAAAKVKSSKSEQNTAELNLVATYIGYSYLRHAIDRNLLLAKDIYNKLEGKEATTNRNEDVQYQNLVKAYDNVVQNLTAIQEVPGVAADIKLSTEVENKLLYYKGWRCFFTATAYSKLSRHVEAFAVFDRAQTYATQIRSGLGRASNSSHDPDSFNVTEAELQEMESKIRGRKCQVHAAWYLENGQDGESMEDKMTSMVLDDTKAMDEPALMKHLDTYPTSIASKTDPKVPHLVDFPPTLQAIAAKPLFFDIAFNHMDYRFDGLAERAGHPKASQQNETGGGWFGAIWGRK</sequence>
<dbReference type="GO" id="GO:0008312">
    <property type="term" value="F:7S RNA binding"/>
    <property type="evidence" value="ECO:0007669"/>
    <property type="project" value="InterPro"/>
</dbReference>
<dbReference type="GO" id="GO:0006614">
    <property type="term" value="P:SRP-dependent cotranslational protein targeting to membrane"/>
    <property type="evidence" value="ECO:0007669"/>
    <property type="project" value="InterPro"/>
</dbReference>
<feature type="non-terminal residue" evidence="1">
    <location>
        <position position="291"/>
    </location>
</feature>
<dbReference type="OrthoDB" id="10255118at2759"/>
<accession>A0A9P6JFW3</accession>
<evidence type="ECO:0000313" key="1">
    <source>
        <dbReference type="EMBL" id="KAF9971177.1"/>
    </source>
</evidence>
<dbReference type="GO" id="GO:0005047">
    <property type="term" value="F:signal recognition particle binding"/>
    <property type="evidence" value="ECO:0007669"/>
    <property type="project" value="InterPro"/>
</dbReference>
<evidence type="ECO:0000313" key="2">
    <source>
        <dbReference type="Proteomes" id="UP000749646"/>
    </source>
</evidence>
<gene>
    <name evidence="1" type="primary">SRP68_2</name>
    <name evidence="1" type="ORF">BGZ65_010590</name>
</gene>
<dbReference type="GO" id="GO:0030942">
    <property type="term" value="F:endoplasmic reticulum signal peptide binding"/>
    <property type="evidence" value="ECO:0007669"/>
    <property type="project" value="InterPro"/>
</dbReference>
<reference evidence="1" key="1">
    <citation type="journal article" date="2020" name="Fungal Divers.">
        <title>Resolving the Mortierellaceae phylogeny through synthesis of multi-gene phylogenetics and phylogenomics.</title>
        <authorList>
            <person name="Vandepol N."/>
            <person name="Liber J."/>
            <person name="Desiro A."/>
            <person name="Na H."/>
            <person name="Kennedy M."/>
            <person name="Barry K."/>
            <person name="Grigoriev I.V."/>
            <person name="Miller A.N."/>
            <person name="O'Donnell K."/>
            <person name="Stajich J.E."/>
            <person name="Bonito G."/>
        </authorList>
    </citation>
    <scope>NUCLEOTIDE SEQUENCE</scope>
    <source>
        <strain evidence="1">MES-2147</strain>
    </source>
</reference>
<name>A0A9P6JFW3_9FUNG</name>
<organism evidence="1 2">
    <name type="scientific">Modicella reniformis</name>
    <dbReference type="NCBI Taxonomy" id="1440133"/>
    <lineage>
        <taxon>Eukaryota</taxon>
        <taxon>Fungi</taxon>
        <taxon>Fungi incertae sedis</taxon>
        <taxon>Mucoromycota</taxon>
        <taxon>Mortierellomycotina</taxon>
        <taxon>Mortierellomycetes</taxon>
        <taxon>Mortierellales</taxon>
        <taxon>Mortierellaceae</taxon>
        <taxon>Modicella</taxon>
    </lineage>
</organism>